<evidence type="ECO:0000256" key="8">
    <source>
        <dbReference type="ARBA" id="ARBA00022989"/>
    </source>
</evidence>
<dbReference type="PRINTS" id="PR01473">
    <property type="entry name" value="ICAM"/>
</dbReference>
<dbReference type="SMART" id="SM00409">
    <property type="entry name" value="IG"/>
    <property type="match status" value="3"/>
</dbReference>
<dbReference type="GO" id="GO:0005178">
    <property type="term" value="F:integrin binding"/>
    <property type="evidence" value="ECO:0007669"/>
    <property type="project" value="Ensembl"/>
</dbReference>
<dbReference type="GO" id="GO:2000352">
    <property type="term" value="P:negative regulation of endothelial cell apoptotic process"/>
    <property type="evidence" value="ECO:0007669"/>
    <property type="project" value="Ensembl"/>
</dbReference>
<feature type="chain" id="PRO_5003544390" description="Intercellular adhesion molecule 1" evidence="17">
    <location>
        <begin position="28"/>
        <end position="533"/>
    </location>
</feature>
<gene>
    <name evidence="19" type="primary">ICAM1</name>
</gene>
<dbReference type="AlphaFoldDB" id="H0X402"/>
<evidence type="ECO:0000256" key="12">
    <source>
        <dbReference type="ARBA" id="ARBA00023319"/>
    </source>
</evidence>
<dbReference type="STRING" id="30611.ENSOGAP00000009896"/>
<dbReference type="GO" id="GO:1904646">
    <property type="term" value="P:cellular response to amyloid-beta"/>
    <property type="evidence" value="ECO:0007669"/>
    <property type="project" value="Ensembl"/>
</dbReference>
<keyword evidence="4 17" id="KW-0732">Signal</keyword>
<dbReference type="Ensembl" id="ENSOGAT00000011059.2">
    <property type="protein sequence ID" value="ENSOGAP00000009896.2"/>
    <property type="gene ID" value="ENSOGAG00000011055.2"/>
</dbReference>
<dbReference type="GO" id="GO:0007159">
    <property type="term" value="P:leukocyte cell-cell adhesion"/>
    <property type="evidence" value="ECO:0007669"/>
    <property type="project" value="Ensembl"/>
</dbReference>
<dbReference type="PANTHER" id="PTHR13771">
    <property type="entry name" value="INTERCELLULAR ADHESION MOLECULE"/>
    <property type="match status" value="1"/>
</dbReference>
<evidence type="ECO:0000313" key="20">
    <source>
        <dbReference type="Proteomes" id="UP000005225"/>
    </source>
</evidence>
<dbReference type="GO" id="GO:1900027">
    <property type="term" value="P:regulation of ruffle assembly"/>
    <property type="evidence" value="ECO:0007669"/>
    <property type="project" value="Ensembl"/>
</dbReference>
<evidence type="ECO:0000256" key="4">
    <source>
        <dbReference type="ARBA" id="ARBA00022729"/>
    </source>
</evidence>
<dbReference type="FunCoup" id="H0X402">
    <property type="interactions" value="501"/>
</dbReference>
<dbReference type="GO" id="GO:0002291">
    <property type="term" value="P:T cell activation via T cell receptor contact with antigen bound to MHC molecule on antigen presenting cell"/>
    <property type="evidence" value="ECO:0007669"/>
    <property type="project" value="Ensembl"/>
</dbReference>
<feature type="signal peptide" evidence="17">
    <location>
        <begin position="1"/>
        <end position="27"/>
    </location>
</feature>
<reference evidence="20" key="1">
    <citation type="submission" date="2011-03" db="EMBL/GenBank/DDBJ databases">
        <title>Version 3 of the genome sequence of Otolemur garnettii (Bushbaby).</title>
        <authorList>
            <consortium name="The Broad Institute Genome Sequencing Platform"/>
            <person name="Di Palma F."/>
            <person name="Johnson J."/>
            <person name="Lander E.S."/>
            <person name="Lindblad-Toh K."/>
            <person name="Jaffe D.B."/>
            <person name="Gnerre S."/>
            <person name="MacCallum I."/>
            <person name="Przybylski D."/>
            <person name="Ribeiro F.J."/>
            <person name="Burton J.N."/>
            <person name="Walker B.J."/>
            <person name="Sharpe T."/>
            <person name="Hall G."/>
        </authorList>
    </citation>
    <scope>NUCLEOTIDE SEQUENCE [LARGE SCALE GENOMIC DNA]</scope>
</reference>
<dbReference type="OrthoDB" id="6250964at2759"/>
<dbReference type="EMBL" id="AAQR03140837">
    <property type="status" value="NOT_ANNOTATED_CDS"/>
    <property type="molecule type" value="Genomic_DNA"/>
</dbReference>
<keyword evidence="11" id="KW-0325">Glycoprotein</keyword>
<evidence type="ECO:0000256" key="1">
    <source>
        <dbReference type="ARBA" id="ARBA00004479"/>
    </source>
</evidence>
<keyword evidence="6" id="KW-0832">Ubl conjugation</keyword>
<dbReference type="Pfam" id="PF03921">
    <property type="entry name" value="ICAM_N"/>
    <property type="match status" value="1"/>
</dbReference>
<evidence type="ECO:0000256" key="15">
    <source>
        <dbReference type="ARBA" id="ARBA00040566"/>
    </source>
</evidence>
<dbReference type="PANTHER" id="PTHR13771:SF18">
    <property type="entry name" value="INTERCELLULAR ADHESION MOLECULE 1"/>
    <property type="match status" value="1"/>
</dbReference>
<dbReference type="RefSeq" id="XP_003798092.1">
    <property type="nucleotide sequence ID" value="XM_003798044.3"/>
</dbReference>
<dbReference type="GO" id="GO:0002693">
    <property type="term" value="P:positive regulation of cellular extravasation"/>
    <property type="evidence" value="ECO:0007669"/>
    <property type="project" value="Ensembl"/>
</dbReference>
<dbReference type="GO" id="GO:0071333">
    <property type="term" value="P:cellular response to glucose stimulus"/>
    <property type="evidence" value="ECO:0007669"/>
    <property type="project" value="Ensembl"/>
</dbReference>
<dbReference type="OMA" id="NLTVYWF"/>
<dbReference type="HOGENOM" id="CLU_036160_1_1_1"/>
<evidence type="ECO:0000256" key="6">
    <source>
        <dbReference type="ARBA" id="ARBA00022843"/>
    </source>
</evidence>
<dbReference type="GO" id="GO:1902042">
    <property type="term" value="P:negative regulation of extrinsic apoptotic signaling pathway via death domain receptors"/>
    <property type="evidence" value="ECO:0007669"/>
    <property type="project" value="Ensembl"/>
</dbReference>
<keyword evidence="10" id="KW-1015">Disulfide bond</keyword>
<evidence type="ECO:0000256" key="10">
    <source>
        <dbReference type="ARBA" id="ARBA00023157"/>
    </source>
</evidence>
<evidence type="ECO:0000256" key="14">
    <source>
        <dbReference type="ARBA" id="ARBA00038746"/>
    </source>
</evidence>
<dbReference type="Pfam" id="PF21146">
    <property type="entry name" value="ICAM1_3_5_D2"/>
    <property type="match status" value="1"/>
</dbReference>
<keyword evidence="9 16" id="KW-0472">Membrane</keyword>
<dbReference type="EMBL" id="AAQR03140838">
    <property type="status" value="NOT_ANNOTATED_CDS"/>
    <property type="molecule type" value="Genomic_DNA"/>
</dbReference>
<keyword evidence="3 16" id="KW-0812">Transmembrane</keyword>
<dbReference type="GO" id="GO:0070062">
    <property type="term" value="C:extracellular exosome"/>
    <property type="evidence" value="ECO:0007669"/>
    <property type="project" value="Ensembl"/>
</dbReference>
<dbReference type="PROSITE" id="PS50835">
    <property type="entry name" value="IG_LIKE"/>
    <property type="match status" value="1"/>
</dbReference>
<protein>
    <recommendedName>
        <fullName evidence="15">Intercellular adhesion molecule 1</fullName>
    </recommendedName>
</protein>
<dbReference type="InterPro" id="IPR003988">
    <property type="entry name" value="ICAM"/>
</dbReference>
<dbReference type="GO" id="GO:0046813">
    <property type="term" value="P:receptor-mediated virion attachment to host cell"/>
    <property type="evidence" value="ECO:0007669"/>
    <property type="project" value="Ensembl"/>
</dbReference>
<dbReference type="FunFam" id="2.60.40.10:FF:000194">
    <property type="entry name" value="Intercellular adhesion molecule 1"/>
    <property type="match status" value="1"/>
</dbReference>
<dbReference type="FunFam" id="2.60.40.10:FF:000459">
    <property type="entry name" value="Intercellular adhesion molecule 1"/>
    <property type="match status" value="1"/>
</dbReference>
<comment type="similarity">
    <text evidence="2">Belongs to the immunoglobulin superfamily. ICAM family.</text>
</comment>
<dbReference type="FunFam" id="2.60.40.10:FF:000641">
    <property type="entry name" value="Intercellular adhesion molecule 1"/>
    <property type="match status" value="1"/>
</dbReference>
<dbReference type="GO" id="GO:0001772">
    <property type="term" value="C:immunological synapse"/>
    <property type="evidence" value="ECO:0007669"/>
    <property type="project" value="Ensembl"/>
</dbReference>
<dbReference type="GO" id="GO:0070374">
    <property type="term" value="P:positive regulation of ERK1 and ERK2 cascade"/>
    <property type="evidence" value="ECO:0007669"/>
    <property type="project" value="Ensembl"/>
</dbReference>
<reference evidence="19" key="2">
    <citation type="submission" date="2025-08" db="UniProtKB">
        <authorList>
            <consortium name="Ensembl"/>
        </authorList>
    </citation>
    <scope>IDENTIFICATION</scope>
</reference>
<evidence type="ECO:0000313" key="19">
    <source>
        <dbReference type="Ensembl" id="ENSOGAP00000009896.2"/>
    </source>
</evidence>
<dbReference type="PRINTS" id="PR01472">
    <property type="entry name" value="ICAMVCAM1"/>
</dbReference>
<dbReference type="InterPro" id="IPR013768">
    <property type="entry name" value="ICAM_N"/>
</dbReference>
<dbReference type="GO" id="GO:0009897">
    <property type="term" value="C:external side of plasma membrane"/>
    <property type="evidence" value="ECO:0007669"/>
    <property type="project" value="Ensembl"/>
</dbReference>
<keyword evidence="20" id="KW-1185">Reference proteome</keyword>
<dbReference type="GO" id="GO:1990830">
    <property type="term" value="P:cellular response to leukemia inhibitory factor"/>
    <property type="evidence" value="ECO:0007669"/>
    <property type="project" value="Ensembl"/>
</dbReference>
<dbReference type="GO" id="GO:0022614">
    <property type="term" value="P:membrane to membrane docking"/>
    <property type="evidence" value="ECO:0007669"/>
    <property type="project" value="Ensembl"/>
</dbReference>
<dbReference type="KEGG" id="oga:100964084"/>
<evidence type="ECO:0000256" key="16">
    <source>
        <dbReference type="SAM" id="Phobius"/>
    </source>
</evidence>
<comment type="subcellular location">
    <subcellularLocation>
        <location evidence="1">Membrane</location>
        <topology evidence="1">Single-pass type I membrane protein</topology>
    </subcellularLocation>
</comment>
<keyword evidence="12" id="KW-0393">Immunoglobulin domain</keyword>
<proteinExistence type="inferred from homology"/>
<accession>H0X402</accession>
<sequence>MALGGVLRTLPVLLALLGALLPGPGEAQTFVSPSKAMLPRGGSLQINCSSSCDQKATVGLETPLTKRLVTRGDNWIVYELSNVGRDSKPICFSNCNNNQSSVGASLTVYWYPDKVELAPLPSWQPVGEKLTLSCQVFGGAPRNHLSAVLLRGDEVLSSQQMDGEPTKVTATLLVGRSDHRVNFSCRSELDLRTQGLGLFKNTSAPYQLQTFVLPSTLPKLVTPGLLETGTEGTVECSLDGLFPVLEAQIHLALGDQRLNPKITYKNESLLAKAFVKANAEEKGSQQLTCAVILGNQSRQISQRVTIYSFPEPNLTLSKAEVSEGTEVLVHCKAHPGAVVMLSGAPAGPLGWWAQFLLNASAEDNRRIFSCHATMKVDGQMLNKTQTQELHVLYGPRLDKTDCPGNWTWEEGSQQTLRCQAQGNPSPQLNCSRKGDGILLPIGNLSYITRNLMGTYICRAVSTRGEITREVFIKVLYSDHQTSVVIILVTAIIVLGTVGITAYLYNRQRKIKKYKLQEAQKVASMKLNTQATPP</sequence>
<dbReference type="GO" id="GO:0072683">
    <property type="term" value="P:T cell extravasation"/>
    <property type="evidence" value="ECO:0007669"/>
    <property type="project" value="Ensembl"/>
</dbReference>
<evidence type="ECO:0000256" key="5">
    <source>
        <dbReference type="ARBA" id="ARBA00022737"/>
    </source>
</evidence>
<comment type="function">
    <text evidence="13">ICAM proteins are ligands for the leukocyte adhesion protein LFA-1 (integrin alpha-L/beta-2). During leukocyte trans-endothelial migration, ICAM1 engagement promotes the assembly of endothelial apical cups through ARHGEF26/SGEF and RHOG activation.</text>
</comment>
<dbReference type="GO" id="GO:0033627">
    <property type="term" value="P:cell adhesion mediated by integrin"/>
    <property type="evidence" value="ECO:0007669"/>
    <property type="project" value="Ensembl"/>
</dbReference>
<name>H0X402_OTOGA</name>
<dbReference type="Proteomes" id="UP000005225">
    <property type="component" value="Unassembled WGS sequence"/>
</dbReference>
<keyword evidence="7" id="KW-0130">Cell adhesion</keyword>
<evidence type="ECO:0000256" key="13">
    <source>
        <dbReference type="ARBA" id="ARBA00037418"/>
    </source>
</evidence>
<dbReference type="InterPro" id="IPR047012">
    <property type="entry name" value="ICAM_VCAM"/>
</dbReference>
<comment type="subunit">
    <text evidence="14">Homodimer. Interacts with MUC1 and promotes cell aggregation in epithelial cells. Interacts with ARHGEF26/SGEF. Interacts (on T cell side) with CD81, CD247 and CD9 at immunological synapses between antigen-presenting cells and T cells.</text>
</comment>
<feature type="domain" description="Ig-like" evidence="18">
    <location>
        <begin position="395"/>
        <end position="467"/>
    </location>
</feature>
<dbReference type="CTD" id="3383"/>
<dbReference type="GeneID" id="100964084"/>
<dbReference type="FunFam" id="2.60.40.10:FF:000648">
    <property type="entry name" value="Intercellular adhesion molecule 1"/>
    <property type="match status" value="1"/>
</dbReference>
<dbReference type="InterPro" id="IPR007110">
    <property type="entry name" value="Ig-like_dom"/>
</dbReference>
<evidence type="ECO:0000256" key="2">
    <source>
        <dbReference type="ARBA" id="ARBA00005925"/>
    </source>
</evidence>
<dbReference type="Gene3D" id="2.60.40.10">
    <property type="entry name" value="Immunoglobulins"/>
    <property type="match status" value="5"/>
</dbReference>
<evidence type="ECO:0000256" key="7">
    <source>
        <dbReference type="ARBA" id="ARBA00022889"/>
    </source>
</evidence>
<dbReference type="GO" id="GO:0002457">
    <property type="term" value="P:T cell antigen processing and presentation"/>
    <property type="evidence" value="ECO:0007669"/>
    <property type="project" value="Ensembl"/>
</dbReference>
<evidence type="ECO:0000256" key="9">
    <source>
        <dbReference type="ARBA" id="ARBA00023136"/>
    </source>
</evidence>
<dbReference type="InterPro" id="IPR036179">
    <property type="entry name" value="Ig-like_dom_sf"/>
</dbReference>
<dbReference type="GO" id="GO:0061028">
    <property type="term" value="P:establishment of endothelial barrier"/>
    <property type="evidence" value="ECO:0007669"/>
    <property type="project" value="Ensembl"/>
</dbReference>
<dbReference type="FunFam" id="2.60.40.10:FF:000338">
    <property type="entry name" value="intercellular adhesion molecule 5"/>
    <property type="match status" value="1"/>
</dbReference>
<evidence type="ECO:0000256" key="3">
    <source>
        <dbReference type="ARBA" id="ARBA00022692"/>
    </source>
</evidence>
<dbReference type="InterPro" id="IPR003599">
    <property type="entry name" value="Ig_sub"/>
</dbReference>
<evidence type="ECO:0000256" key="17">
    <source>
        <dbReference type="SAM" id="SignalP"/>
    </source>
</evidence>
<dbReference type="InterPro" id="IPR003987">
    <property type="entry name" value="ICAM_VCAM_N"/>
</dbReference>
<dbReference type="eggNOG" id="ENOG502RZRA">
    <property type="taxonomic scope" value="Eukaryota"/>
</dbReference>
<dbReference type="InParanoid" id="H0X402"/>
<dbReference type="SUPFAM" id="SSF48726">
    <property type="entry name" value="Immunoglobulin"/>
    <property type="match status" value="5"/>
</dbReference>
<dbReference type="InterPro" id="IPR048679">
    <property type="entry name" value="ICAM1_3_5_D2"/>
</dbReference>
<feature type="transmembrane region" description="Helical" evidence="16">
    <location>
        <begin position="483"/>
        <end position="504"/>
    </location>
</feature>
<keyword evidence="8 16" id="KW-1133">Transmembrane helix</keyword>
<dbReference type="InterPro" id="IPR013783">
    <property type="entry name" value="Ig-like_fold"/>
</dbReference>
<dbReference type="GO" id="GO:0045121">
    <property type="term" value="C:membrane raft"/>
    <property type="evidence" value="ECO:0007669"/>
    <property type="project" value="Ensembl"/>
</dbReference>
<evidence type="ECO:0000259" key="18">
    <source>
        <dbReference type="PROSITE" id="PS50835"/>
    </source>
</evidence>
<evidence type="ECO:0000256" key="11">
    <source>
        <dbReference type="ARBA" id="ARBA00023180"/>
    </source>
</evidence>
<reference evidence="19" key="3">
    <citation type="submission" date="2025-09" db="UniProtKB">
        <authorList>
            <consortium name="Ensembl"/>
        </authorList>
    </citation>
    <scope>IDENTIFICATION</scope>
</reference>
<organism evidence="19 20">
    <name type="scientific">Otolemur garnettii</name>
    <name type="common">Small-eared galago</name>
    <name type="synonym">Garnett's greater bushbaby</name>
    <dbReference type="NCBI Taxonomy" id="30611"/>
    <lineage>
        <taxon>Eukaryota</taxon>
        <taxon>Metazoa</taxon>
        <taxon>Chordata</taxon>
        <taxon>Craniata</taxon>
        <taxon>Vertebrata</taxon>
        <taxon>Euteleostomi</taxon>
        <taxon>Mammalia</taxon>
        <taxon>Eutheria</taxon>
        <taxon>Euarchontoglires</taxon>
        <taxon>Primates</taxon>
        <taxon>Strepsirrhini</taxon>
        <taxon>Lorisiformes</taxon>
        <taxon>Galagidae</taxon>
        <taxon>Otolemur</taxon>
    </lineage>
</organism>
<dbReference type="GeneTree" id="ENSGT00940000162311"/>
<keyword evidence="5" id="KW-0677">Repeat</keyword>